<feature type="transmembrane region" description="Helical" evidence="5">
    <location>
        <begin position="289"/>
        <end position="310"/>
    </location>
</feature>
<sequence>MIKSVHRKIGKVPTPMAGLALGIASIFWCWENFGSFHGNAQLIGAIIGGALLCMVAFKFILHPQLLLDDLAHPVVGSVAPTFAMGTMVVSATVDHYSPAIGAALWIGAVVLHLIFLAVFTVHRARDFSLHHMVPSWFVPPIGIIVAAVSVPNNPVLREVAQYLQNFGMLCYAVMLPMMLYRFIFTHNVPDGSKPTIAIMAAPASLSLAGYLTVMSNPSPVIVALLFGIAVLMTFLIYLAFFHLLRLPFSPGYAAFTFPMAIGATALFKLTNLMRHWNIDPYYVNQVHQLANLELIVASIIIGYVAVRYLWNYLPRGTAQNNDAGNNNIQKKESVVAHKAG</sequence>
<reference evidence="6" key="1">
    <citation type="submission" date="2021-03" db="EMBL/GenBank/DDBJ databases">
        <title>Plesiomonas shigelloides zfcc0051, isolated from zebrafish feces.</title>
        <authorList>
            <person name="Vanderhoek Z."/>
            <person name="Gaulke C."/>
        </authorList>
    </citation>
    <scope>NUCLEOTIDE SEQUENCE</scope>
    <source>
        <strain evidence="6">Zfcc0051</strain>
    </source>
</reference>
<dbReference type="Gene3D" id="1.50.10.150">
    <property type="entry name" value="Voltage-dependent anion channel"/>
    <property type="match status" value="1"/>
</dbReference>
<dbReference type="CDD" id="cd09325">
    <property type="entry name" value="TDT_C4-dicarb_trans"/>
    <property type="match status" value="1"/>
</dbReference>
<name>A0A8I1W9X1_PLESH</name>
<feature type="transmembrane region" description="Helical" evidence="5">
    <location>
        <begin position="42"/>
        <end position="61"/>
    </location>
</feature>
<gene>
    <name evidence="6" type="ORF">J2R62_09340</name>
</gene>
<evidence type="ECO:0000256" key="4">
    <source>
        <dbReference type="ARBA" id="ARBA00023136"/>
    </source>
</evidence>
<evidence type="ECO:0000256" key="2">
    <source>
        <dbReference type="ARBA" id="ARBA00022692"/>
    </source>
</evidence>
<dbReference type="GO" id="GO:0046583">
    <property type="term" value="F:monoatomic cation efflux transmembrane transporter activity"/>
    <property type="evidence" value="ECO:0007669"/>
    <property type="project" value="TreeGrafter"/>
</dbReference>
<organism evidence="6 7">
    <name type="scientific">Plesiomonas shigelloides</name>
    <name type="common">Aeromonas shigelloides</name>
    <dbReference type="NCBI Taxonomy" id="703"/>
    <lineage>
        <taxon>Bacteria</taxon>
        <taxon>Pseudomonadati</taxon>
        <taxon>Pseudomonadota</taxon>
        <taxon>Gammaproteobacteria</taxon>
        <taxon>Enterobacterales</taxon>
        <taxon>Enterobacteriaceae</taxon>
        <taxon>Plesiomonas</taxon>
    </lineage>
</organism>
<dbReference type="InterPro" id="IPR052951">
    <property type="entry name" value="Tellurite_res_ion_channel"/>
</dbReference>
<evidence type="ECO:0000256" key="5">
    <source>
        <dbReference type="SAM" id="Phobius"/>
    </source>
</evidence>
<keyword evidence="4 5" id="KW-0472">Membrane</keyword>
<accession>A0A8I1W9X1</accession>
<dbReference type="InterPro" id="IPR038665">
    <property type="entry name" value="Voltage-dep_anion_channel_sf"/>
</dbReference>
<comment type="subcellular location">
    <subcellularLocation>
        <location evidence="1">Membrane</location>
        <topology evidence="1">Multi-pass membrane protein</topology>
    </subcellularLocation>
</comment>
<evidence type="ECO:0000256" key="1">
    <source>
        <dbReference type="ARBA" id="ARBA00004141"/>
    </source>
</evidence>
<dbReference type="PANTHER" id="PTHR37955:SF1">
    <property type="entry name" value="DEP DOMAIN-CONTAINING PROTEIN"/>
    <property type="match status" value="1"/>
</dbReference>
<dbReference type="InterPro" id="IPR004695">
    <property type="entry name" value="SLAC1/Mae1/Ssu1/TehA"/>
</dbReference>
<dbReference type="AlphaFoldDB" id="A0A8I1W9X1"/>
<comment type="caution">
    <text evidence="6">The sequence shown here is derived from an EMBL/GenBank/DDBJ whole genome shotgun (WGS) entry which is preliminary data.</text>
</comment>
<feature type="transmembrane region" description="Helical" evidence="5">
    <location>
        <begin position="73"/>
        <end position="93"/>
    </location>
</feature>
<protein>
    <submittedName>
        <fullName evidence="6">TDT family transporter</fullName>
    </submittedName>
</protein>
<feature type="transmembrane region" description="Helical" evidence="5">
    <location>
        <begin position="133"/>
        <end position="150"/>
    </location>
</feature>
<evidence type="ECO:0000313" key="7">
    <source>
        <dbReference type="Proteomes" id="UP000664658"/>
    </source>
</evidence>
<dbReference type="Proteomes" id="UP000664658">
    <property type="component" value="Unassembled WGS sequence"/>
</dbReference>
<dbReference type="RefSeq" id="WP_207542088.1">
    <property type="nucleotide sequence ID" value="NZ_JAFNAA010000008.1"/>
</dbReference>
<feature type="transmembrane region" description="Helical" evidence="5">
    <location>
        <begin position="196"/>
        <end position="214"/>
    </location>
</feature>
<evidence type="ECO:0000313" key="6">
    <source>
        <dbReference type="EMBL" id="MBO1108424.1"/>
    </source>
</evidence>
<evidence type="ECO:0000256" key="3">
    <source>
        <dbReference type="ARBA" id="ARBA00022989"/>
    </source>
</evidence>
<feature type="transmembrane region" description="Helical" evidence="5">
    <location>
        <begin position="220"/>
        <end position="240"/>
    </location>
</feature>
<dbReference type="EMBL" id="JAFNAA010000008">
    <property type="protein sequence ID" value="MBO1108424.1"/>
    <property type="molecule type" value="Genomic_DNA"/>
</dbReference>
<keyword evidence="2 5" id="KW-0812">Transmembrane</keyword>
<feature type="transmembrane region" description="Helical" evidence="5">
    <location>
        <begin position="162"/>
        <end position="184"/>
    </location>
</feature>
<proteinExistence type="predicted"/>
<feature type="transmembrane region" description="Helical" evidence="5">
    <location>
        <begin position="252"/>
        <end position="269"/>
    </location>
</feature>
<dbReference type="Pfam" id="PF03595">
    <property type="entry name" value="SLAC1"/>
    <property type="match status" value="1"/>
</dbReference>
<dbReference type="GO" id="GO:0005886">
    <property type="term" value="C:plasma membrane"/>
    <property type="evidence" value="ECO:0007669"/>
    <property type="project" value="TreeGrafter"/>
</dbReference>
<feature type="transmembrane region" description="Helical" evidence="5">
    <location>
        <begin position="12"/>
        <end position="30"/>
    </location>
</feature>
<keyword evidence="3 5" id="KW-1133">Transmembrane helix</keyword>
<dbReference type="PANTHER" id="PTHR37955">
    <property type="entry name" value="TELLURITE RESISTANCE PROTEIN TEHA"/>
    <property type="match status" value="1"/>
</dbReference>
<feature type="transmembrane region" description="Helical" evidence="5">
    <location>
        <begin position="99"/>
        <end position="121"/>
    </location>
</feature>